<protein>
    <submittedName>
        <fullName evidence="3">Tripartite tricarboxylate transporter TctB family protein</fullName>
    </submittedName>
</protein>
<dbReference type="InterPro" id="IPR036259">
    <property type="entry name" value="MFS_trans_sf"/>
</dbReference>
<dbReference type="RefSeq" id="WP_170829489.1">
    <property type="nucleotide sequence ID" value="NZ_FMWL01000023.1"/>
</dbReference>
<dbReference type="Pfam" id="PF07331">
    <property type="entry name" value="TctB"/>
    <property type="match status" value="1"/>
</dbReference>
<feature type="transmembrane region" description="Helical" evidence="1">
    <location>
        <begin position="124"/>
        <end position="147"/>
    </location>
</feature>
<evidence type="ECO:0000313" key="3">
    <source>
        <dbReference type="EMBL" id="SCZ81799.1"/>
    </source>
</evidence>
<proteinExistence type="predicted"/>
<name>A0A1G5S850_9FIRM</name>
<gene>
    <name evidence="3" type="ORF">SAMN03080599_03043</name>
</gene>
<dbReference type="STRING" id="1120920.SAMN03080599_03043"/>
<evidence type="ECO:0000256" key="1">
    <source>
        <dbReference type="SAM" id="Phobius"/>
    </source>
</evidence>
<feature type="domain" description="DUF1468" evidence="2">
    <location>
        <begin position="9"/>
        <end position="148"/>
    </location>
</feature>
<accession>A0A1G5S850</accession>
<keyword evidence="1" id="KW-0812">Transmembrane</keyword>
<keyword evidence="1" id="KW-0472">Membrane</keyword>
<evidence type="ECO:0000259" key="2">
    <source>
        <dbReference type="Pfam" id="PF07331"/>
    </source>
</evidence>
<dbReference type="InterPro" id="IPR009936">
    <property type="entry name" value="DUF1468"/>
</dbReference>
<dbReference type="AlphaFoldDB" id="A0A1G5S850"/>
<dbReference type="Proteomes" id="UP000199208">
    <property type="component" value="Unassembled WGS sequence"/>
</dbReference>
<sequence length="164" mass="18893">MTLEIIFNAVLSIFFIYAYFYIGVNAPEEAPNQIDGIEWPRMILILLIVFMLINMYRLIKDSKKENSASFRLNVKELVKNKLFLGSSLMVIYSMVLEYTGFIVSSIILFGLYSYLLGEKRINRLIPVSILSVVVFYIIFSYGLDIMLPRGAGIFREFALMLESI</sequence>
<dbReference type="EMBL" id="FMWL01000023">
    <property type="protein sequence ID" value="SCZ81799.1"/>
    <property type="molecule type" value="Genomic_DNA"/>
</dbReference>
<keyword evidence="4" id="KW-1185">Reference proteome</keyword>
<reference evidence="3 4" key="1">
    <citation type="submission" date="2016-10" db="EMBL/GenBank/DDBJ databases">
        <authorList>
            <person name="de Groot N.N."/>
        </authorList>
    </citation>
    <scope>NUCLEOTIDE SEQUENCE [LARGE SCALE GENOMIC DNA]</scope>
    <source>
        <strain evidence="3 4">DSM 2784</strain>
    </source>
</reference>
<keyword evidence="1" id="KW-1133">Transmembrane helix</keyword>
<feature type="transmembrane region" description="Helical" evidence="1">
    <location>
        <begin position="42"/>
        <end position="59"/>
    </location>
</feature>
<feature type="transmembrane region" description="Helical" evidence="1">
    <location>
        <begin position="89"/>
        <end position="112"/>
    </location>
</feature>
<dbReference type="SUPFAM" id="SSF103473">
    <property type="entry name" value="MFS general substrate transporter"/>
    <property type="match status" value="1"/>
</dbReference>
<feature type="transmembrane region" description="Helical" evidence="1">
    <location>
        <begin position="5"/>
        <end position="22"/>
    </location>
</feature>
<evidence type="ECO:0000313" key="4">
    <source>
        <dbReference type="Proteomes" id="UP000199208"/>
    </source>
</evidence>
<organism evidence="3 4">
    <name type="scientific">Acidaminobacter hydrogenoformans DSM 2784</name>
    <dbReference type="NCBI Taxonomy" id="1120920"/>
    <lineage>
        <taxon>Bacteria</taxon>
        <taxon>Bacillati</taxon>
        <taxon>Bacillota</taxon>
        <taxon>Clostridia</taxon>
        <taxon>Peptostreptococcales</taxon>
        <taxon>Acidaminobacteraceae</taxon>
        <taxon>Acidaminobacter</taxon>
    </lineage>
</organism>